<feature type="compositionally biased region" description="Pro residues" evidence="1">
    <location>
        <begin position="406"/>
        <end position="417"/>
    </location>
</feature>
<feature type="region of interest" description="Disordered" evidence="1">
    <location>
        <begin position="282"/>
        <end position="365"/>
    </location>
</feature>
<proteinExistence type="predicted"/>
<dbReference type="SUPFAM" id="SSF49503">
    <property type="entry name" value="Cupredoxins"/>
    <property type="match status" value="1"/>
</dbReference>
<dbReference type="InterPro" id="IPR052953">
    <property type="entry name" value="Ser-rich/MCO-related"/>
</dbReference>
<feature type="transmembrane region" description="Helical" evidence="2">
    <location>
        <begin position="216"/>
        <end position="238"/>
    </location>
</feature>
<keyword evidence="2" id="KW-1133">Transmembrane helix</keyword>
<dbReference type="PANTHER" id="PTHR34883:SF8">
    <property type="entry name" value="EXTRACELLULAR SERINE-RICH PROTEIN (AFU_ORTHOLOGUE AFUA_6G00670)"/>
    <property type="match status" value="1"/>
</dbReference>
<evidence type="ECO:0000256" key="2">
    <source>
        <dbReference type="SAM" id="Phobius"/>
    </source>
</evidence>
<organism evidence="4 5">
    <name type="scientific">Hyaloscypha hepaticicola</name>
    <dbReference type="NCBI Taxonomy" id="2082293"/>
    <lineage>
        <taxon>Eukaryota</taxon>
        <taxon>Fungi</taxon>
        <taxon>Dikarya</taxon>
        <taxon>Ascomycota</taxon>
        <taxon>Pezizomycotina</taxon>
        <taxon>Leotiomycetes</taxon>
        <taxon>Helotiales</taxon>
        <taxon>Hyaloscyphaceae</taxon>
        <taxon>Hyaloscypha</taxon>
    </lineage>
</organism>
<evidence type="ECO:0000313" key="5">
    <source>
        <dbReference type="Proteomes" id="UP000235672"/>
    </source>
</evidence>
<protein>
    <recommendedName>
        <fullName evidence="6">Cupredoxin</fullName>
    </recommendedName>
</protein>
<accession>A0A2J6QFS6</accession>
<dbReference type="AlphaFoldDB" id="A0A2J6QFS6"/>
<evidence type="ECO:0000256" key="3">
    <source>
        <dbReference type="SAM" id="SignalP"/>
    </source>
</evidence>
<evidence type="ECO:0000256" key="1">
    <source>
        <dbReference type="SAM" id="MobiDB-lite"/>
    </source>
</evidence>
<evidence type="ECO:0008006" key="6">
    <source>
        <dbReference type="Google" id="ProtNLM"/>
    </source>
</evidence>
<dbReference type="PANTHER" id="PTHR34883">
    <property type="entry name" value="SERINE-RICH PROTEIN, PUTATIVE-RELATED-RELATED"/>
    <property type="match status" value="1"/>
</dbReference>
<feature type="region of interest" description="Disordered" evidence="1">
    <location>
        <begin position="384"/>
        <end position="426"/>
    </location>
</feature>
<dbReference type="STRING" id="1745343.A0A2J6QFS6"/>
<feature type="chain" id="PRO_5014387713" description="Cupredoxin" evidence="3">
    <location>
        <begin position="20"/>
        <end position="426"/>
    </location>
</feature>
<feature type="compositionally biased region" description="Basic and acidic residues" evidence="1">
    <location>
        <begin position="304"/>
        <end position="320"/>
    </location>
</feature>
<sequence length="426" mass="45333">MLIPAFTIVLLLAPQFGLAYNQRDVSSSTTNSAPAATHSINVGADGLSFTPNSVTANVGDEVLFRFYPQNHSVARAEYMEPCIPYELTGAGRQGFWSGFHPINEVLSNPPLFSVIVNDTAPIFFYCSAPDACTKNGMVGVINPNSTETLAVQVAYALNSTIELSPGQSFPAEGSPTATVSSITSTSTPIPTSGPLSSATNTPVTVPSSQHVLSGGAIGGIAIGGAAVLMIGAALVYFCGRQRTVREILQTQAVPSYQPGAGQMSLASSAGYLPKYPQVGIDPKGHRRYSSQVGMYDHPSGTETESYRSRSPPPDDSREGMLTHMNFTPSPGTTSPARVDSPLMRSSISPGRPTRQSQSNPISPMDETMYQPLVVDIPPALRFNRLPSHTGPHELSTENDSSYFSYPPVPTVTPVPPPRDSRRDSKR</sequence>
<gene>
    <name evidence="4" type="ORF">NA56DRAFT_699884</name>
</gene>
<feature type="compositionally biased region" description="Polar residues" evidence="1">
    <location>
        <begin position="324"/>
        <end position="335"/>
    </location>
</feature>
<evidence type="ECO:0000313" key="4">
    <source>
        <dbReference type="EMBL" id="PMD25078.1"/>
    </source>
</evidence>
<keyword evidence="3" id="KW-0732">Signal</keyword>
<feature type="compositionally biased region" description="Low complexity" evidence="1">
    <location>
        <begin position="174"/>
        <end position="197"/>
    </location>
</feature>
<feature type="region of interest" description="Disordered" evidence="1">
    <location>
        <begin position="166"/>
        <end position="203"/>
    </location>
</feature>
<reference evidence="4 5" key="1">
    <citation type="submission" date="2016-05" db="EMBL/GenBank/DDBJ databases">
        <title>A degradative enzymes factory behind the ericoid mycorrhizal symbiosis.</title>
        <authorList>
            <consortium name="DOE Joint Genome Institute"/>
            <person name="Martino E."/>
            <person name="Morin E."/>
            <person name="Grelet G."/>
            <person name="Kuo A."/>
            <person name="Kohler A."/>
            <person name="Daghino S."/>
            <person name="Barry K."/>
            <person name="Choi C."/>
            <person name="Cichocki N."/>
            <person name="Clum A."/>
            <person name="Copeland A."/>
            <person name="Hainaut M."/>
            <person name="Haridas S."/>
            <person name="Labutti K."/>
            <person name="Lindquist E."/>
            <person name="Lipzen A."/>
            <person name="Khouja H.-R."/>
            <person name="Murat C."/>
            <person name="Ohm R."/>
            <person name="Olson A."/>
            <person name="Spatafora J."/>
            <person name="Veneault-Fourrey C."/>
            <person name="Henrissat B."/>
            <person name="Grigoriev I."/>
            <person name="Martin F."/>
            <person name="Perotto S."/>
        </authorList>
    </citation>
    <scope>NUCLEOTIDE SEQUENCE [LARGE SCALE GENOMIC DNA]</scope>
    <source>
        <strain evidence="4 5">UAMH 7357</strain>
    </source>
</reference>
<name>A0A2J6QFS6_9HELO</name>
<feature type="compositionally biased region" description="Polar residues" evidence="1">
    <location>
        <begin position="343"/>
        <end position="361"/>
    </location>
</feature>
<keyword evidence="2" id="KW-0472">Membrane</keyword>
<dbReference type="OrthoDB" id="2331100at2759"/>
<dbReference type="EMBL" id="KZ613471">
    <property type="protein sequence ID" value="PMD25078.1"/>
    <property type="molecule type" value="Genomic_DNA"/>
</dbReference>
<dbReference type="Gene3D" id="2.60.40.420">
    <property type="entry name" value="Cupredoxins - blue copper proteins"/>
    <property type="match status" value="1"/>
</dbReference>
<dbReference type="InterPro" id="IPR008972">
    <property type="entry name" value="Cupredoxin"/>
</dbReference>
<keyword evidence="5" id="KW-1185">Reference proteome</keyword>
<keyword evidence="2" id="KW-0812">Transmembrane</keyword>
<feature type="signal peptide" evidence="3">
    <location>
        <begin position="1"/>
        <end position="19"/>
    </location>
</feature>
<dbReference type="CDD" id="cd00920">
    <property type="entry name" value="Cupredoxin"/>
    <property type="match status" value="1"/>
</dbReference>
<dbReference type="Proteomes" id="UP000235672">
    <property type="component" value="Unassembled WGS sequence"/>
</dbReference>